<accession>A0A1C4YWF7</accession>
<feature type="region of interest" description="Disordered" evidence="1">
    <location>
        <begin position="46"/>
        <end position="102"/>
    </location>
</feature>
<keyword evidence="2" id="KW-0812">Transmembrane</keyword>
<dbReference type="PANTHER" id="PTHR10587">
    <property type="entry name" value="GLYCOSYL TRANSFERASE-RELATED"/>
    <property type="match status" value="1"/>
</dbReference>
<evidence type="ECO:0000313" key="4">
    <source>
        <dbReference type="EMBL" id="SCF24957.1"/>
    </source>
</evidence>
<dbReference type="CDD" id="cd10917">
    <property type="entry name" value="CE4_NodB_like_6s_7s"/>
    <property type="match status" value="1"/>
</dbReference>
<name>A0A1C4YWF7_9ACTN</name>
<proteinExistence type="predicted"/>
<organism evidence="4 5">
    <name type="scientific">Micromonospora marina</name>
    <dbReference type="NCBI Taxonomy" id="307120"/>
    <lineage>
        <taxon>Bacteria</taxon>
        <taxon>Bacillati</taxon>
        <taxon>Actinomycetota</taxon>
        <taxon>Actinomycetes</taxon>
        <taxon>Micromonosporales</taxon>
        <taxon>Micromonosporaceae</taxon>
        <taxon>Micromonospora</taxon>
    </lineage>
</organism>
<evidence type="ECO:0000256" key="2">
    <source>
        <dbReference type="SAM" id="Phobius"/>
    </source>
</evidence>
<gene>
    <name evidence="4" type="ORF">GA0070215_11339</name>
</gene>
<sequence>MRGGHGGDERAVPLMRGPTLRAAGLVTVVLAGLLGSAFALGRSLVPDPHPSATEVATPLTGTRYGDQPPSTDFPDGTASARPIPDAAPDAAPVEPGGDGPYGALVTTGSAGVALTFDDGPDPRWTPQVLALLAQYGVKATFCVVGENVQANPDLVRSIVAEGHTLCNHSWNHDVRLGKRSPAMIRADLLRTSDAILAAAPDARIEYYRQPGGAWTPSVMSACADLDLTPLHWNVDPSDWKAPGATAIEALVRSQVGPGAIVLMHDAGGDRSGTVSALQRLLPELVFRFELAPLPVGSP</sequence>
<keyword evidence="2" id="KW-0472">Membrane</keyword>
<dbReference type="InterPro" id="IPR050248">
    <property type="entry name" value="Polysacc_deacetylase_ArnD"/>
</dbReference>
<dbReference type="Gene3D" id="3.20.20.370">
    <property type="entry name" value="Glycoside hydrolase/deacetylase"/>
    <property type="match status" value="1"/>
</dbReference>
<dbReference type="EMBL" id="FMCV01000013">
    <property type="protein sequence ID" value="SCF24957.1"/>
    <property type="molecule type" value="Genomic_DNA"/>
</dbReference>
<dbReference type="PROSITE" id="PS51677">
    <property type="entry name" value="NODB"/>
    <property type="match status" value="1"/>
</dbReference>
<evidence type="ECO:0000313" key="5">
    <source>
        <dbReference type="Proteomes" id="UP000198551"/>
    </source>
</evidence>
<evidence type="ECO:0000259" key="3">
    <source>
        <dbReference type="PROSITE" id="PS51677"/>
    </source>
</evidence>
<dbReference type="Proteomes" id="UP000198551">
    <property type="component" value="Unassembled WGS sequence"/>
</dbReference>
<dbReference type="GO" id="GO:0016810">
    <property type="term" value="F:hydrolase activity, acting on carbon-nitrogen (but not peptide) bonds"/>
    <property type="evidence" value="ECO:0007669"/>
    <property type="project" value="InterPro"/>
</dbReference>
<evidence type="ECO:0000256" key="1">
    <source>
        <dbReference type="SAM" id="MobiDB-lite"/>
    </source>
</evidence>
<dbReference type="AlphaFoldDB" id="A0A1C4YWF7"/>
<dbReference type="InterPro" id="IPR011330">
    <property type="entry name" value="Glyco_hydro/deAcase_b/a-brl"/>
</dbReference>
<dbReference type="SUPFAM" id="SSF88713">
    <property type="entry name" value="Glycoside hydrolase/deacetylase"/>
    <property type="match status" value="1"/>
</dbReference>
<feature type="domain" description="NodB homology" evidence="3">
    <location>
        <begin position="110"/>
        <end position="296"/>
    </location>
</feature>
<feature type="compositionally biased region" description="Low complexity" evidence="1">
    <location>
        <begin position="78"/>
        <end position="95"/>
    </location>
</feature>
<dbReference type="PANTHER" id="PTHR10587:SF137">
    <property type="entry name" value="4-DEOXY-4-FORMAMIDO-L-ARABINOSE-PHOSPHOUNDECAPRENOL DEFORMYLASE ARND-RELATED"/>
    <property type="match status" value="1"/>
</dbReference>
<dbReference type="InterPro" id="IPR002509">
    <property type="entry name" value="NODB_dom"/>
</dbReference>
<dbReference type="Pfam" id="PF01522">
    <property type="entry name" value="Polysacc_deac_1"/>
    <property type="match status" value="1"/>
</dbReference>
<protein>
    <submittedName>
        <fullName evidence="4">Polysaccharide deacetylase</fullName>
    </submittedName>
</protein>
<reference evidence="5" key="1">
    <citation type="submission" date="2016-06" db="EMBL/GenBank/DDBJ databases">
        <authorList>
            <person name="Varghese N."/>
        </authorList>
    </citation>
    <scope>NUCLEOTIDE SEQUENCE [LARGE SCALE GENOMIC DNA]</scope>
    <source>
        <strain evidence="5">DSM 45555</strain>
    </source>
</reference>
<dbReference type="GO" id="GO:0005975">
    <property type="term" value="P:carbohydrate metabolic process"/>
    <property type="evidence" value="ECO:0007669"/>
    <property type="project" value="InterPro"/>
</dbReference>
<keyword evidence="5" id="KW-1185">Reference proteome</keyword>
<feature type="transmembrane region" description="Helical" evidence="2">
    <location>
        <begin position="20"/>
        <end position="41"/>
    </location>
</feature>
<keyword evidence="2" id="KW-1133">Transmembrane helix</keyword>